<dbReference type="Proteomes" id="UP000187406">
    <property type="component" value="Unassembled WGS sequence"/>
</dbReference>
<evidence type="ECO:0000256" key="1">
    <source>
        <dbReference type="ARBA" id="ARBA00004123"/>
    </source>
</evidence>
<dbReference type="GO" id="GO:0005634">
    <property type="term" value="C:nucleus"/>
    <property type="evidence" value="ECO:0007669"/>
    <property type="project" value="UniProtKB-SubCell"/>
</dbReference>
<protein>
    <submittedName>
        <fullName evidence="10">Homeobox_KN domain-containing protein/POX domain-containing protein</fullName>
    </submittedName>
</protein>
<dbReference type="SMART" id="SM00574">
    <property type="entry name" value="POX"/>
    <property type="match status" value="1"/>
</dbReference>
<keyword evidence="3" id="KW-0805">Transcription regulation</keyword>
<name>A0A1Q3DC15_CEPFO</name>
<evidence type="ECO:0000256" key="6">
    <source>
        <dbReference type="ARBA" id="ARBA00023163"/>
    </source>
</evidence>
<dbReference type="InterPro" id="IPR001356">
    <property type="entry name" value="HD"/>
</dbReference>
<dbReference type="OrthoDB" id="10056939at2759"/>
<sequence>MAENVSHLPQQNRRDRLRVVTTQNHNQSTLPSHQQTYMNMNSSSPQNLGDCNYHDPINHQGLSLSLSFHHARLNDRPLEFKTQNYDSILRNTVPLSPFTGYTSILKRSRFLKPTQQILEDFCGVHCEALIDHGLHSLCESEVVRETIACSDKMEHRWKNSRLMLMLDEVYGRHKLYCQQMQSVVASFETVPGLGNAAPYISFVVKAIAKHFSCLKNSILDQIQLTAKNLGDGIISGKDNTPTLTAEDCFQSHNSAQNFNFLQHPIWRSQRGLPDHAIAVLRGWLFEHFLHPYPTDSEKQFLAHQTGLSKTQVSNWFINARVRLWKPMVEEMHMLETWQAQIPSKPVSQYANMPSDKPPLANSLPAGKLIATQWRQEAHDVQTKRPKNNAACISEQNEEHNINAYHNLLSSNHKLGISGRSGAVSLALGLHQNNGITLLQPFSMTIAQHFNIERDGEMDPNAGFKARNQHLG</sequence>
<keyword evidence="6" id="KW-0804">Transcription</keyword>
<evidence type="ECO:0000256" key="7">
    <source>
        <dbReference type="ARBA" id="ARBA00023242"/>
    </source>
</evidence>
<dbReference type="STRING" id="3775.A0A1Q3DC15"/>
<dbReference type="GO" id="GO:0006355">
    <property type="term" value="P:regulation of DNA-templated transcription"/>
    <property type="evidence" value="ECO:0007669"/>
    <property type="project" value="InterPro"/>
</dbReference>
<evidence type="ECO:0000256" key="3">
    <source>
        <dbReference type="ARBA" id="ARBA00023015"/>
    </source>
</evidence>
<keyword evidence="4 8" id="KW-0238">DNA-binding</keyword>
<evidence type="ECO:0000259" key="9">
    <source>
        <dbReference type="PROSITE" id="PS50071"/>
    </source>
</evidence>
<evidence type="ECO:0000256" key="5">
    <source>
        <dbReference type="ARBA" id="ARBA00023155"/>
    </source>
</evidence>
<reference evidence="11" key="1">
    <citation type="submission" date="2016-04" db="EMBL/GenBank/DDBJ databases">
        <title>Cephalotus genome sequencing.</title>
        <authorList>
            <person name="Fukushima K."/>
            <person name="Hasebe M."/>
            <person name="Fang X."/>
        </authorList>
    </citation>
    <scope>NUCLEOTIDE SEQUENCE [LARGE SCALE GENOMIC DNA]</scope>
    <source>
        <strain evidence="11">cv. St1</strain>
    </source>
</reference>
<keyword evidence="11" id="KW-1185">Reference proteome</keyword>
<dbReference type="Pfam" id="PF05920">
    <property type="entry name" value="Homeobox_KN"/>
    <property type="match status" value="1"/>
</dbReference>
<dbReference type="PANTHER" id="PTHR11850">
    <property type="entry name" value="HOMEOBOX PROTEIN TRANSCRIPTION FACTORS"/>
    <property type="match status" value="1"/>
</dbReference>
<dbReference type="Gene3D" id="1.10.10.60">
    <property type="entry name" value="Homeodomain-like"/>
    <property type="match status" value="1"/>
</dbReference>
<gene>
    <name evidence="10" type="ORF">CFOL_v3_33370</name>
</gene>
<dbReference type="GO" id="GO:0003677">
    <property type="term" value="F:DNA binding"/>
    <property type="evidence" value="ECO:0007669"/>
    <property type="project" value="UniProtKB-UniRule"/>
</dbReference>
<comment type="subcellular location">
    <subcellularLocation>
        <location evidence="1 8">Nucleus</location>
    </subcellularLocation>
</comment>
<evidence type="ECO:0000313" key="11">
    <source>
        <dbReference type="Proteomes" id="UP000187406"/>
    </source>
</evidence>
<accession>A0A1Q3DC15</accession>
<evidence type="ECO:0000256" key="8">
    <source>
        <dbReference type="PROSITE-ProRule" id="PRU00108"/>
    </source>
</evidence>
<comment type="caution">
    <text evidence="10">The sequence shown here is derived from an EMBL/GenBank/DDBJ whole genome shotgun (WGS) entry which is preliminary data.</text>
</comment>
<dbReference type="SMART" id="SM00389">
    <property type="entry name" value="HOX"/>
    <property type="match status" value="1"/>
</dbReference>
<dbReference type="InterPro" id="IPR009057">
    <property type="entry name" value="Homeodomain-like_sf"/>
</dbReference>
<keyword evidence="5 8" id="KW-0371">Homeobox</keyword>
<evidence type="ECO:0000256" key="4">
    <source>
        <dbReference type="ARBA" id="ARBA00023125"/>
    </source>
</evidence>
<dbReference type="InterPro" id="IPR006563">
    <property type="entry name" value="POX_dom"/>
</dbReference>
<organism evidence="10 11">
    <name type="scientific">Cephalotus follicularis</name>
    <name type="common">Albany pitcher plant</name>
    <dbReference type="NCBI Taxonomy" id="3775"/>
    <lineage>
        <taxon>Eukaryota</taxon>
        <taxon>Viridiplantae</taxon>
        <taxon>Streptophyta</taxon>
        <taxon>Embryophyta</taxon>
        <taxon>Tracheophyta</taxon>
        <taxon>Spermatophyta</taxon>
        <taxon>Magnoliopsida</taxon>
        <taxon>eudicotyledons</taxon>
        <taxon>Gunneridae</taxon>
        <taxon>Pentapetalae</taxon>
        <taxon>rosids</taxon>
        <taxon>fabids</taxon>
        <taxon>Oxalidales</taxon>
        <taxon>Cephalotaceae</taxon>
        <taxon>Cephalotus</taxon>
    </lineage>
</organism>
<evidence type="ECO:0000313" key="10">
    <source>
        <dbReference type="EMBL" id="GAV89959.1"/>
    </source>
</evidence>
<feature type="non-terminal residue" evidence="10">
    <location>
        <position position="471"/>
    </location>
</feature>
<feature type="domain" description="Homeobox" evidence="9">
    <location>
        <begin position="285"/>
        <end position="326"/>
    </location>
</feature>
<dbReference type="InterPro" id="IPR050224">
    <property type="entry name" value="TALE_homeobox"/>
</dbReference>
<comment type="similarity">
    <text evidence="2">Belongs to the TALE/BELL homeobox family.</text>
</comment>
<evidence type="ECO:0000256" key="2">
    <source>
        <dbReference type="ARBA" id="ARBA00006454"/>
    </source>
</evidence>
<dbReference type="SUPFAM" id="SSF46689">
    <property type="entry name" value="Homeodomain-like"/>
    <property type="match status" value="1"/>
</dbReference>
<dbReference type="Pfam" id="PF07526">
    <property type="entry name" value="POX"/>
    <property type="match status" value="1"/>
</dbReference>
<keyword evidence="7 8" id="KW-0539">Nucleus</keyword>
<proteinExistence type="inferred from homology"/>
<dbReference type="InterPro" id="IPR008422">
    <property type="entry name" value="KN_HD"/>
</dbReference>
<dbReference type="PROSITE" id="PS50071">
    <property type="entry name" value="HOMEOBOX_2"/>
    <property type="match status" value="1"/>
</dbReference>
<dbReference type="EMBL" id="BDDD01005853">
    <property type="protein sequence ID" value="GAV89959.1"/>
    <property type="molecule type" value="Genomic_DNA"/>
</dbReference>
<feature type="DNA-binding region" description="Homeobox" evidence="8">
    <location>
        <begin position="287"/>
        <end position="327"/>
    </location>
</feature>
<dbReference type="CDD" id="cd00086">
    <property type="entry name" value="homeodomain"/>
    <property type="match status" value="1"/>
</dbReference>
<dbReference type="AlphaFoldDB" id="A0A1Q3DC15"/>
<dbReference type="InParanoid" id="A0A1Q3DC15"/>